<feature type="region of interest" description="Disordered" evidence="5">
    <location>
        <begin position="68"/>
        <end position="116"/>
    </location>
</feature>
<dbReference type="Gene3D" id="3.30.1150.10">
    <property type="match status" value="1"/>
</dbReference>
<evidence type="ECO:0000313" key="8">
    <source>
        <dbReference type="Proteomes" id="UP000183994"/>
    </source>
</evidence>
<dbReference type="AlphaFoldDB" id="A0A1M6DZK3"/>
<protein>
    <submittedName>
        <fullName evidence="7">Cell division and transport-associated protein TolA (TC 2.C.1.2.1)</fullName>
    </submittedName>
</protein>
<evidence type="ECO:0000256" key="3">
    <source>
        <dbReference type="ARBA" id="ARBA00022989"/>
    </source>
</evidence>
<dbReference type="SUPFAM" id="SSF74653">
    <property type="entry name" value="TolA/TonB C-terminal domain"/>
    <property type="match status" value="1"/>
</dbReference>
<evidence type="ECO:0000256" key="1">
    <source>
        <dbReference type="ARBA" id="ARBA00004167"/>
    </source>
</evidence>
<feature type="transmembrane region" description="Helical" evidence="6">
    <location>
        <begin position="23"/>
        <end position="45"/>
    </location>
</feature>
<accession>A0A1M6DZK3</accession>
<keyword evidence="2 6" id="KW-0812">Transmembrane</keyword>
<keyword evidence="4 6" id="KW-0472">Membrane</keyword>
<comment type="subcellular location">
    <subcellularLocation>
        <location evidence="1">Membrane</location>
        <topology evidence="1">Single-pass membrane protein</topology>
    </subcellularLocation>
</comment>
<dbReference type="Proteomes" id="UP000183994">
    <property type="component" value="Unassembled WGS sequence"/>
</dbReference>
<evidence type="ECO:0000256" key="5">
    <source>
        <dbReference type="SAM" id="MobiDB-lite"/>
    </source>
</evidence>
<dbReference type="GO" id="GO:0051301">
    <property type="term" value="P:cell division"/>
    <property type="evidence" value="ECO:0007669"/>
    <property type="project" value="UniProtKB-KW"/>
</dbReference>
<dbReference type="STRING" id="1121393.SAMN02745216_00509"/>
<dbReference type="Pfam" id="PF13103">
    <property type="entry name" value="TonB_2"/>
    <property type="match status" value="1"/>
</dbReference>
<organism evidence="7 8">
    <name type="scientific">Desulfatibacillum alkenivorans DSM 16219</name>
    <dbReference type="NCBI Taxonomy" id="1121393"/>
    <lineage>
        <taxon>Bacteria</taxon>
        <taxon>Pseudomonadati</taxon>
        <taxon>Thermodesulfobacteriota</taxon>
        <taxon>Desulfobacteria</taxon>
        <taxon>Desulfobacterales</taxon>
        <taxon>Desulfatibacillaceae</taxon>
        <taxon>Desulfatibacillum</taxon>
    </lineage>
</organism>
<feature type="compositionally biased region" description="Basic and acidic residues" evidence="5">
    <location>
        <begin position="189"/>
        <end position="200"/>
    </location>
</feature>
<proteinExistence type="predicted"/>
<dbReference type="InterPro" id="IPR006260">
    <property type="entry name" value="TonB/TolA_C"/>
</dbReference>
<dbReference type="EMBL" id="FQZU01000002">
    <property type="protein sequence ID" value="SHI78692.1"/>
    <property type="molecule type" value="Genomic_DNA"/>
</dbReference>
<gene>
    <name evidence="7" type="ORF">SAMN02745216_00509</name>
</gene>
<dbReference type="OrthoDB" id="5432798at2"/>
<reference evidence="8" key="1">
    <citation type="submission" date="2016-11" db="EMBL/GenBank/DDBJ databases">
        <authorList>
            <person name="Varghese N."/>
            <person name="Submissions S."/>
        </authorList>
    </citation>
    <scope>NUCLEOTIDE SEQUENCE [LARGE SCALE GENOMIC DNA]</scope>
    <source>
        <strain evidence="8">DSM 16219</strain>
    </source>
</reference>
<keyword evidence="8" id="KW-1185">Reference proteome</keyword>
<evidence type="ECO:0000256" key="6">
    <source>
        <dbReference type="SAM" id="Phobius"/>
    </source>
</evidence>
<dbReference type="NCBIfam" id="TIGR01352">
    <property type="entry name" value="tonB_Cterm"/>
    <property type="match status" value="1"/>
</dbReference>
<keyword evidence="7" id="KW-0132">Cell division</keyword>
<feature type="region of interest" description="Disordered" evidence="5">
    <location>
        <begin position="170"/>
        <end position="209"/>
    </location>
</feature>
<evidence type="ECO:0000256" key="2">
    <source>
        <dbReference type="ARBA" id="ARBA00022692"/>
    </source>
</evidence>
<dbReference type="RefSeq" id="WP_073472568.1">
    <property type="nucleotide sequence ID" value="NZ_FQZU01000002.1"/>
</dbReference>
<keyword evidence="7" id="KW-0131">Cell cycle</keyword>
<dbReference type="GO" id="GO:0016020">
    <property type="term" value="C:membrane"/>
    <property type="evidence" value="ECO:0007669"/>
    <property type="project" value="UniProtKB-SubCell"/>
</dbReference>
<name>A0A1M6DZK3_9BACT</name>
<evidence type="ECO:0000256" key="4">
    <source>
        <dbReference type="ARBA" id="ARBA00023136"/>
    </source>
</evidence>
<sequence length="309" mass="33982">MPPKRTAPAENQSPDLPNEDGPVWMAFAGGSVALHIIVLALMIFLPQMVSSKKPSLPYLDIALTSLPTVAPGAPGPKAAPQPKTEAPKEEPEPEPVKEPEPAKEPEPVKLKPAEPKEVKQPVVVKPVEAAEISTAPKKEPDEIPVLTSLKKRTYKVEVAKDKALREIREKVESGRPSSVEDAIARMRKNPGERPKQEAKQGDGGSGGRAYLDKMEMLRNSYIQEVGAMVEMNWAMPEKYAGANLEARIWFKVHPNGNITDIGFEKRSGDKFFDDSGERAVRKSIPTKPFPPELEKTPFEMVVTFTPPET</sequence>
<keyword evidence="3 6" id="KW-1133">Transmembrane helix</keyword>
<feature type="compositionally biased region" description="Basic and acidic residues" evidence="5">
    <location>
        <begin position="85"/>
        <end position="116"/>
    </location>
</feature>
<evidence type="ECO:0000313" key="7">
    <source>
        <dbReference type="EMBL" id="SHI78692.1"/>
    </source>
</evidence>